<dbReference type="Proteomes" id="UP000321379">
    <property type="component" value="Unassembled WGS sequence"/>
</dbReference>
<accession>A0A5C8UQD0</accession>
<dbReference type="EMBL" id="VRMG01000006">
    <property type="protein sequence ID" value="TXN30713.1"/>
    <property type="molecule type" value="Genomic_DNA"/>
</dbReference>
<dbReference type="PANTHER" id="PTHR37489:SF1">
    <property type="entry name" value="DUF3500 DOMAIN-CONTAINING PROTEIN"/>
    <property type="match status" value="1"/>
</dbReference>
<proteinExistence type="predicted"/>
<dbReference type="PANTHER" id="PTHR37489">
    <property type="entry name" value="DUF3500 DOMAIN-CONTAINING PROTEIN"/>
    <property type="match status" value="1"/>
</dbReference>
<dbReference type="AlphaFoldDB" id="A0A5C8UQD0"/>
<comment type="caution">
    <text evidence="1">The sequence shown here is derived from an EMBL/GenBank/DDBJ whole genome shotgun (WGS) entry which is preliminary data.</text>
</comment>
<dbReference type="Pfam" id="PF12006">
    <property type="entry name" value="DUF3500"/>
    <property type="match status" value="1"/>
</dbReference>
<evidence type="ECO:0000313" key="2">
    <source>
        <dbReference type="Proteomes" id="UP000321379"/>
    </source>
</evidence>
<name>A0A5C8UQD0_9MICO</name>
<gene>
    <name evidence="1" type="ORF">FVP33_08580</name>
</gene>
<protein>
    <submittedName>
        <fullName evidence="1">DUF3500 domain-containing protein</fullName>
    </submittedName>
</protein>
<reference evidence="1 2" key="1">
    <citation type="submission" date="2019-08" db="EMBL/GenBank/DDBJ databases">
        <title>Bacterial whole genome sequence for Glaciihabitans sp. CHu50b-6-2.</title>
        <authorList>
            <person name="Jin L."/>
        </authorList>
    </citation>
    <scope>NUCLEOTIDE SEQUENCE [LARGE SCALE GENOMIC DNA]</scope>
    <source>
        <strain evidence="1 2">CHu50b-6-2</strain>
    </source>
</reference>
<sequence>MSRAAAAWLADLDEEQQGPAWWGQPGGEHEAERRKWFYAPTDHGGLPFNAQFDWQQRRAMQLVASGLSPEGYALVSTIMGTENILDYIEEFSSEFDTRRGRDPSRYYLRVFGDPEGDEPWGWRFGGHHISLNFLIVGGEVRSTTPRFFGLDPAVSPLPGGASLDPLKAFQSTGRDLVNSLTPKARAVAMLLDRAPADIVMGNRSAFTDGATMLTLPEIMRRRAGDDDLIERLRVGGIARDALSKYDHADHEHVAVTSAPKGICGAELDRSQQNLLDRLVRTYHDGLPAGLVPSWDVENLYFAWAGPTNVGAPNYYRVQGDDMLIEWDNTSRNANHAHGVIRHISKDFGGDVLAEHRHAWH</sequence>
<dbReference type="InterPro" id="IPR021889">
    <property type="entry name" value="DUF3500"/>
</dbReference>
<evidence type="ECO:0000313" key="1">
    <source>
        <dbReference type="EMBL" id="TXN30713.1"/>
    </source>
</evidence>
<keyword evidence="2" id="KW-1185">Reference proteome</keyword>
<organism evidence="1 2">
    <name type="scientific">Lacisediminihabitans profunda</name>
    <dbReference type="NCBI Taxonomy" id="2594790"/>
    <lineage>
        <taxon>Bacteria</taxon>
        <taxon>Bacillati</taxon>
        <taxon>Actinomycetota</taxon>
        <taxon>Actinomycetes</taxon>
        <taxon>Micrococcales</taxon>
        <taxon>Microbacteriaceae</taxon>
        <taxon>Lacisediminihabitans</taxon>
    </lineage>
</organism>